<dbReference type="WBParaSite" id="GPUH_0000446701-mRNA-1">
    <property type="protein sequence ID" value="GPUH_0000446701-mRNA-1"/>
    <property type="gene ID" value="GPUH_0000446701"/>
</dbReference>
<dbReference type="AlphaFoldDB" id="A0A183D6W9"/>
<sequence length="246" mass="27413">LDEILLNCRQPNEPRARESTSDCAAFNYVYYNTASAVPVMSMLEPGSNTYVCQKVPSIYLGKEGGKISFLVDTRAVPLKDLTADNLGSWTCRFTAHMKSRKYLVKKGKVMGHARHYGQVYPALQDYDYILHRQYYCHGNTIGPATIRKNIWYLSDKLCGGEVIGCAIISYEIGDNVTVKISKLRQQRASQLGNSPNLVTPTTEAMHLLKGEMTASGSSEDMDVSSVISMNPNAELQRFVNNMQVPQ</sequence>
<organism evidence="1">
    <name type="scientific">Gongylonema pulchrum</name>
    <dbReference type="NCBI Taxonomy" id="637853"/>
    <lineage>
        <taxon>Eukaryota</taxon>
        <taxon>Metazoa</taxon>
        <taxon>Ecdysozoa</taxon>
        <taxon>Nematoda</taxon>
        <taxon>Chromadorea</taxon>
        <taxon>Rhabditida</taxon>
        <taxon>Spirurina</taxon>
        <taxon>Spiruromorpha</taxon>
        <taxon>Spiruroidea</taxon>
        <taxon>Gongylonematidae</taxon>
        <taxon>Gongylonema</taxon>
    </lineage>
</organism>
<protein>
    <submittedName>
        <fullName evidence="1">DUF3421 domain-containing protein</fullName>
    </submittedName>
</protein>
<name>A0A183D6W9_9BILA</name>
<reference evidence="1" key="1">
    <citation type="submission" date="2016-06" db="UniProtKB">
        <authorList>
            <consortium name="WormBaseParasite"/>
        </authorList>
    </citation>
    <scope>IDENTIFICATION</scope>
</reference>
<proteinExistence type="predicted"/>
<accession>A0A183D6W9</accession>
<evidence type="ECO:0000313" key="1">
    <source>
        <dbReference type="WBParaSite" id="GPUH_0000446701-mRNA-1"/>
    </source>
</evidence>